<accession>A0A061RES4</accession>
<name>A0A061RES4_9CHLO</name>
<feature type="domain" description="DUF4476" evidence="3">
    <location>
        <begin position="148"/>
        <end position="231"/>
    </location>
</feature>
<dbReference type="InterPro" id="IPR011993">
    <property type="entry name" value="PH-like_dom_sf"/>
</dbReference>
<reference evidence="4" key="1">
    <citation type="submission" date="2014-05" db="EMBL/GenBank/DDBJ databases">
        <title>The transcriptome of the halophilic microalga Tetraselmis sp. GSL018 isolated from the Great Salt Lake, Utah.</title>
        <authorList>
            <person name="Jinkerson R.E."/>
            <person name="D'Adamo S."/>
            <person name="Posewitz M.C."/>
        </authorList>
    </citation>
    <scope>NUCLEOTIDE SEQUENCE</scope>
    <source>
        <strain evidence="4">GSL018</strain>
    </source>
</reference>
<gene>
    <name evidence="4" type="ORF">TSPGSL018_7130</name>
</gene>
<evidence type="ECO:0000259" key="3">
    <source>
        <dbReference type="Pfam" id="PF14771"/>
    </source>
</evidence>
<dbReference type="Pfam" id="PF02174">
    <property type="entry name" value="IRS"/>
    <property type="match status" value="1"/>
</dbReference>
<sequence length="246" mass="27637">MGVASSVQGKGSTNSNRRTSKELPETSESSATADNLANQSNDSNSTNLYEVKVLDDSVRLSGRQLLLEVGESGFRLLKPETQDAVLHFPWGQIHSWSHSLGKFSFRFFEERTKNIVKYSFEMADVPGLMHSILSIIDSILAKRKEQKISDEGFAKLLEVMDSCEDQDRLECIASATKMNYFTSEQALSLVSRCGAAFDKVEAAATIHPRLVDQNHFYLVLEALECAEDRENVWHRLTATKRQASRR</sequence>
<dbReference type="InterPro" id="IPR028011">
    <property type="entry name" value="DUF4476"/>
</dbReference>
<evidence type="ECO:0000313" key="4">
    <source>
        <dbReference type="EMBL" id="JAC69120.1"/>
    </source>
</evidence>
<feature type="compositionally biased region" description="Polar residues" evidence="1">
    <location>
        <begin position="26"/>
        <end position="43"/>
    </location>
</feature>
<feature type="domain" description="IRS-type PTB" evidence="2">
    <location>
        <begin position="59"/>
        <end position="139"/>
    </location>
</feature>
<evidence type="ECO:0000259" key="2">
    <source>
        <dbReference type="Pfam" id="PF02174"/>
    </source>
</evidence>
<evidence type="ECO:0000256" key="1">
    <source>
        <dbReference type="SAM" id="MobiDB-lite"/>
    </source>
</evidence>
<feature type="region of interest" description="Disordered" evidence="1">
    <location>
        <begin position="1"/>
        <end position="43"/>
    </location>
</feature>
<dbReference type="InterPro" id="IPR002404">
    <property type="entry name" value="IRS_PTB"/>
</dbReference>
<proteinExistence type="predicted"/>
<dbReference type="EMBL" id="GBEZ01017197">
    <property type="protein sequence ID" value="JAC69120.1"/>
    <property type="molecule type" value="Transcribed_RNA"/>
</dbReference>
<dbReference type="Gene3D" id="2.30.29.30">
    <property type="entry name" value="Pleckstrin-homology domain (PH domain)/Phosphotyrosine-binding domain (PTB)"/>
    <property type="match status" value="1"/>
</dbReference>
<protein>
    <submittedName>
        <fullName evidence="4">Uncharacterized protein</fullName>
    </submittedName>
</protein>
<dbReference type="AlphaFoldDB" id="A0A061RES4"/>
<organism evidence="4">
    <name type="scientific">Tetraselmis sp. GSL018</name>
    <dbReference type="NCBI Taxonomy" id="582737"/>
    <lineage>
        <taxon>Eukaryota</taxon>
        <taxon>Viridiplantae</taxon>
        <taxon>Chlorophyta</taxon>
        <taxon>core chlorophytes</taxon>
        <taxon>Chlorodendrophyceae</taxon>
        <taxon>Chlorodendrales</taxon>
        <taxon>Chlorodendraceae</taxon>
        <taxon>Tetraselmis</taxon>
    </lineage>
</organism>
<feature type="compositionally biased region" description="Polar residues" evidence="1">
    <location>
        <begin position="1"/>
        <end position="17"/>
    </location>
</feature>
<dbReference type="Pfam" id="PF14771">
    <property type="entry name" value="DUF4476"/>
    <property type="match status" value="1"/>
</dbReference>